<evidence type="ECO:0000313" key="2">
    <source>
        <dbReference type="EMBL" id="TDD49620.1"/>
    </source>
</evidence>
<keyword evidence="3" id="KW-1185">Reference proteome</keyword>
<comment type="caution">
    <text evidence="2">The sequence shown here is derived from an EMBL/GenBank/DDBJ whole genome shotgun (WGS) entry which is preliminary data.</text>
</comment>
<name>A0A4R4YXF2_9PSEU</name>
<dbReference type="RefSeq" id="WP_132486943.1">
    <property type="nucleotide sequence ID" value="NZ_SMKW01000024.1"/>
</dbReference>
<keyword evidence="1" id="KW-0472">Membrane</keyword>
<proteinExistence type="predicted"/>
<dbReference type="EMBL" id="SMKW01000024">
    <property type="protein sequence ID" value="TDD49620.1"/>
    <property type="molecule type" value="Genomic_DNA"/>
</dbReference>
<protein>
    <submittedName>
        <fullName evidence="2">Uncharacterized protein</fullName>
    </submittedName>
</protein>
<keyword evidence="1" id="KW-1133">Transmembrane helix</keyword>
<gene>
    <name evidence="2" type="ORF">E1288_19090</name>
</gene>
<keyword evidence="1" id="KW-0812">Transmembrane</keyword>
<dbReference type="AlphaFoldDB" id="A0A4R4YXF2"/>
<organism evidence="2 3">
    <name type="scientific">Saccharopolyspora elongata</name>
    <dbReference type="NCBI Taxonomy" id="2530387"/>
    <lineage>
        <taxon>Bacteria</taxon>
        <taxon>Bacillati</taxon>
        <taxon>Actinomycetota</taxon>
        <taxon>Actinomycetes</taxon>
        <taxon>Pseudonocardiales</taxon>
        <taxon>Pseudonocardiaceae</taxon>
        <taxon>Saccharopolyspora</taxon>
    </lineage>
</organism>
<feature type="transmembrane region" description="Helical" evidence="1">
    <location>
        <begin position="37"/>
        <end position="53"/>
    </location>
</feature>
<evidence type="ECO:0000313" key="3">
    <source>
        <dbReference type="Proteomes" id="UP000294947"/>
    </source>
</evidence>
<reference evidence="2 3" key="1">
    <citation type="submission" date="2019-03" db="EMBL/GenBank/DDBJ databases">
        <title>Draft genome sequences of novel Actinobacteria.</title>
        <authorList>
            <person name="Sahin N."/>
            <person name="Ay H."/>
            <person name="Saygin H."/>
        </authorList>
    </citation>
    <scope>NUCLEOTIDE SEQUENCE [LARGE SCALE GENOMIC DNA]</scope>
    <source>
        <strain evidence="2 3">7K502</strain>
    </source>
</reference>
<dbReference type="Proteomes" id="UP000294947">
    <property type="component" value="Unassembled WGS sequence"/>
</dbReference>
<evidence type="ECO:0000256" key="1">
    <source>
        <dbReference type="SAM" id="Phobius"/>
    </source>
</evidence>
<accession>A0A4R4YXF2</accession>
<sequence length="67" mass="7211">MTNKIYMAVGAIAGFLFLVFAGMDFSAGDTDAGQNDIIYAIIGFAASGLLFYLDRRQKQRSAGARGR</sequence>